<dbReference type="OrthoDB" id="5777131at2759"/>
<sequence length="210" mass="24276">PTVRQVISRADSNNNILIRWRKNQIKELGEEGFHNSIKGKLIAILDFHNTICRYMRGEKNIEIAEDIQGLWNSIKHVLESFEEDDIKCLEGSVEHPLLHYVGGYDCIAVYRKTLCIIEWKSSKKPKPFLSTTRNYPVQAAAYIGAVNASFDTELKKLGPVTNAMVVVAYPFGQPAHAHYLTDKMVDLYWNRWLQMLYTYWSCHQSKQNLI</sequence>
<dbReference type="KEGG" id="lgi:LOTGIDRAFT_129578"/>
<keyword evidence="2" id="KW-1185">Reference proteome</keyword>
<dbReference type="PANTHER" id="PTHR31340">
    <property type="entry name" value="MITOCHONDRIAL GENOME MAINTENANCE EXONUCLEASE 1"/>
    <property type="match status" value="1"/>
</dbReference>
<dbReference type="HOGENOM" id="CLU_084008_1_0_1"/>
<gene>
    <name evidence="1" type="ORF">LOTGIDRAFT_129578</name>
</gene>
<evidence type="ECO:0000313" key="2">
    <source>
        <dbReference type="Proteomes" id="UP000030746"/>
    </source>
</evidence>
<evidence type="ECO:0000313" key="1">
    <source>
        <dbReference type="EMBL" id="ESO86143.1"/>
    </source>
</evidence>
<dbReference type="OMA" id="MNSSHLE"/>
<dbReference type="RefSeq" id="XP_009063104.1">
    <property type="nucleotide sequence ID" value="XM_009064856.1"/>
</dbReference>
<feature type="non-terminal residue" evidence="1">
    <location>
        <position position="1"/>
    </location>
</feature>
<dbReference type="PANTHER" id="PTHR31340:SF3">
    <property type="entry name" value="MITOCHONDRIAL GENOME MAINTENANCE EXONUCLEASE 1"/>
    <property type="match status" value="1"/>
</dbReference>
<proteinExistence type="inferred from homology"/>
<dbReference type="GO" id="GO:0006264">
    <property type="term" value="P:mitochondrial DNA replication"/>
    <property type="evidence" value="ECO:0007669"/>
    <property type="project" value="TreeGrafter"/>
</dbReference>
<dbReference type="AlphaFoldDB" id="V3Z5U1"/>
<dbReference type="HAMAP" id="MF_03030">
    <property type="entry name" value="MGME1"/>
    <property type="match status" value="1"/>
</dbReference>
<dbReference type="STRING" id="225164.V3Z5U1"/>
<evidence type="ECO:0008006" key="3">
    <source>
        <dbReference type="Google" id="ProtNLM"/>
    </source>
</evidence>
<organism evidence="1 2">
    <name type="scientific">Lottia gigantea</name>
    <name type="common">Giant owl limpet</name>
    <dbReference type="NCBI Taxonomy" id="225164"/>
    <lineage>
        <taxon>Eukaryota</taxon>
        <taxon>Metazoa</taxon>
        <taxon>Spiralia</taxon>
        <taxon>Lophotrochozoa</taxon>
        <taxon>Mollusca</taxon>
        <taxon>Gastropoda</taxon>
        <taxon>Patellogastropoda</taxon>
        <taxon>Lottioidea</taxon>
        <taxon>Lottiidae</taxon>
        <taxon>Lottia</taxon>
    </lineage>
</organism>
<dbReference type="CTD" id="20232971"/>
<accession>V3Z5U1</accession>
<protein>
    <recommendedName>
        <fullName evidence="3">Mitochondrial genome maintenance exonuclease 1</fullName>
    </recommendedName>
</protein>
<dbReference type="GO" id="GO:0005739">
    <property type="term" value="C:mitochondrion"/>
    <property type="evidence" value="ECO:0007669"/>
    <property type="project" value="TreeGrafter"/>
</dbReference>
<dbReference type="GeneID" id="20232971"/>
<dbReference type="EMBL" id="KB203149">
    <property type="protein sequence ID" value="ESO86143.1"/>
    <property type="molecule type" value="Genomic_DNA"/>
</dbReference>
<dbReference type="Proteomes" id="UP000030746">
    <property type="component" value="Unassembled WGS sequence"/>
</dbReference>
<reference evidence="1 2" key="1">
    <citation type="journal article" date="2013" name="Nature">
        <title>Insights into bilaterian evolution from three spiralian genomes.</title>
        <authorList>
            <person name="Simakov O."/>
            <person name="Marletaz F."/>
            <person name="Cho S.J."/>
            <person name="Edsinger-Gonzales E."/>
            <person name="Havlak P."/>
            <person name="Hellsten U."/>
            <person name="Kuo D.H."/>
            <person name="Larsson T."/>
            <person name="Lv J."/>
            <person name="Arendt D."/>
            <person name="Savage R."/>
            <person name="Osoegawa K."/>
            <person name="de Jong P."/>
            <person name="Grimwood J."/>
            <person name="Chapman J.A."/>
            <person name="Shapiro H."/>
            <person name="Aerts A."/>
            <person name="Otillar R.P."/>
            <person name="Terry A.Y."/>
            <person name="Boore J.L."/>
            <person name="Grigoriev I.V."/>
            <person name="Lindberg D.R."/>
            <person name="Seaver E.C."/>
            <person name="Weisblat D.A."/>
            <person name="Putnam N.H."/>
            <person name="Rokhsar D.S."/>
        </authorList>
    </citation>
    <scope>NUCLEOTIDE SEQUENCE [LARGE SCALE GENOMIC DNA]</scope>
</reference>
<dbReference type="GO" id="GO:0008297">
    <property type="term" value="F:single-stranded DNA exodeoxyribonuclease activity"/>
    <property type="evidence" value="ECO:0007669"/>
    <property type="project" value="TreeGrafter"/>
</dbReference>
<name>V3Z5U1_LOTGI</name>